<dbReference type="Proteomes" id="UP000015381">
    <property type="component" value="Chromosome I"/>
</dbReference>
<sequence length="41" mass="4336">MAFAASVISGRGSFPGFRVSGFRASGSTRSWTFSRALYATS</sequence>
<gene>
    <name evidence="1" type="ORF">HTIA_1784</name>
</gene>
<evidence type="ECO:0000313" key="1">
    <source>
        <dbReference type="EMBL" id="CCQ33908.1"/>
    </source>
</evidence>
<dbReference type="KEGG" id="hti:HTIA_1784"/>
<organism evidence="1 2">
    <name type="scientific">Halorhabdus tiamatea SARL4B</name>
    <dbReference type="NCBI Taxonomy" id="1033806"/>
    <lineage>
        <taxon>Archaea</taxon>
        <taxon>Methanobacteriati</taxon>
        <taxon>Methanobacteriota</taxon>
        <taxon>Stenosarchaea group</taxon>
        <taxon>Halobacteria</taxon>
        <taxon>Halobacteriales</taxon>
        <taxon>Haloarculaceae</taxon>
        <taxon>Halorhabdus</taxon>
    </lineage>
</organism>
<dbReference type="AlphaFoldDB" id="S6D151"/>
<accession>S6D151</accession>
<dbReference type="EMBL" id="HF571520">
    <property type="protein sequence ID" value="CCQ33908.1"/>
    <property type="molecule type" value="Genomic_DNA"/>
</dbReference>
<protein>
    <submittedName>
        <fullName evidence="1">Uncharacterized protein</fullName>
    </submittedName>
</protein>
<dbReference type="HOGENOM" id="CLU_3263714_0_0_2"/>
<keyword evidence="2" id="KW-1185">Reference proteome</keyword>
<proteinExistence type="predicted"/>
<name>S6D151_9EURY</name>
<reference evidence="1 2" key="1">
    <citation type="journal article" date="2014" name="Environ. Microbiol.">
        <title>Halorhabdus tiamatea: proteogenomics and glycosidase activity measurements identify the first cultivated euryarchaeon from a deep-sea anoxic brine lake as potential polysaccharide degrader.</title>
        <authorList>
            <person name="Werner J."/>
            <person name="Ferrer M."/>
            <person name="Michel G."/>
            <person name="Mann A.J."/>
            <person name="Huang S."/>
            <person name="Juarez S."/>
            <person name="Ciordia S."/>
            <person name="Albar J.P."/>
            <person name="Alcaide M."/>
            <person name="La Cono V."/>
            <person name="Yakimov M.M."/>
            <person name="Antunes A."/>
            <person name="Taborda M."/>
            <person name="Da Costa M.S."/>
            <person name="Amann R.I."/>
            <person name="Gloeckner F.O."/>
            <person name="Golyshina O.V."/>
            <person name="Golyshin P.N."/>
            <person name="Teeling H."/>
        </authorList>
    </citation>
    <scope>NUCLEOTIDE SEQUENCE [LARGE SCALE GENOMIC DNA]</scope>
    <source>
        <strain evidence="2">SARL4B</strain>
    </source>
</reference>
<evidence type="ECO:0000313" key="2">
    <source>
        <dbReference type="Proteomes" id="UP000015381"/>
    </source>
</evidence>